<dbReference type="RefSeq" id="WP_156923293.1">
    <property type="nucleotide sequence ID" value="NZ_AZOD01000038.1"/>
</dbReference>
<evidence type="ECO:0000313" key="2">
    <source>
        <dbReference type="Proteomes" id="UP001449178"/>
    </source>
</evidence>
<proteinExistence type="predicted"/>
<organism evidence="1 2">
    <name type="scientific">Ignatzschineria larvae DSM 13226</name>
    <dbReference type="NCBI Taxonomy" id="1111732"/>
    <lineage>
        <taxon>Bacteria</taxon>
        <taxon>Pseudomonadati</taxon>
        <taxon>Pseudomonadota</taxon>
        <taxon>Gammaproteobacteria</taxon>
        <taxon>Cardiobacteriales</taxon>
        <taxon>Ignatzschineriaceae</taxon>
        <taxon>Ignatzschineria</taxon>
    </lineage>
</organism>
<reference evidence="1 2" key="1">
    <citation type="submission" date="2024-03" db="EMBL/GenBank/DDBJ databases">
        <title>Complete Genome Sequence and Annotation of Ignatzschineria larvae DSM 13226.</title>
        <authorList>
            <person name="Cantrell E."/>
            <person name="Burcham Z.M."/>
        </authorList>
    </citation>
    <scope>NUCLEOTIDE SEQUENCE [LARGE SCALE GENOMIC DNA]</scope>
    <source>
        <strain evidence="1 2">DSM 13226</strain>
    </source>
</reference>
<dbReference type="Proteomes" id="UP001449178">
    <property type="component" value="Chromosome"/>
</dbReference>
<sequence length="55" mass="5958">MSLQEHLKNTHYSNIGSKEAHLNAGASVVRDKDAVLSGILQVLVSQILSSFKPPQ</sequence>
<gene>
    <name evidence="1" type="ORF">WMO13_04315</name>
</gene>
<name>A0ABZ3C1F1_9GAMM</name>
<evidence type="ECO:0000313" key="1">
    <source>
        <dbReference type="EMBL" id="WZW88618.1"/>
    </source>
</evidence>
<accession>A0ABZ3C1F1</accession>
<protein>
    <submittedName>
        <fullName evidence="1">Uncharacterized protein</fullName>
    </submittedName>
</protein>
<dbReference type="EMBL" id="CP150637">
    <property type="protein sequence ID" value="WZW88618.1"/>
    <property type="molecule type" value="Genomic_DNA"/>
</dbReference>
<keyword evidence="2" id="KW-1185">Reference proteome</keyword>